<accession>A0ABN1B8Y1</accession>
<keyword evidence="2" id="KW-1185">Reference proteome</keyword>
<evidence type="ECO:0000313" key="2">
    <source>
        <dbReference type="Proteomes" id="UP001501706"/>
    </source>
</evidence>
<dbReference type="Proteomes" id="UP001501706">
    <property type="component" value="Unassembled WGS sequence"/>
</dbReference>
<proteinExistence type="predicted"/>
<sequence>MTTAKTRAPRKPGHAAAQAFYAGLQDRLEREAERQGAKNAVPSNIGTLFLALHPDAHQDFVEAIGALLVDMLYSGDPYPGRWDPARAIKAHKRAVHELAAEEA</sequence>
<gene>
    <name evidence="1" type="ORF">GCM10009097_05140</name>
</gene>
<dbReference type="RefSeq" id="WP_343927079.1">
    <property type="nucleotide sequence ID" value="NZ_BAAAEN010000002.1"/>
</dbReference>
<protein>
    <submittedName>
        <fullName evidence="1">Uncharacterized protein</fullName>
    </submittedName>
</protein>
<organism evidence="1 2">
    <name type="scientific">Pigmentiphaga daeguensis</name>
    <dbReference type="NCBI Taxonomy" id="414049"/>
    <lineage>
        <taxon>Bacteria</taxon>
        <taxon>Pseudomonadati</taxon>
        <taxon>Pseudomonadota</taxon>
        <taxon>Betaproteobacteria</taxon>
        <taxon>Burkholderiales</taxon>
        <taxon>Alcaligenaceae</taxon>
        <taxon>Pigmentiphaga</taxon>
    </lineage>
</organism>
<evidence type="ECO:0000313" key="1">
    <source>
        <dbReference type="EMBL" id="GAA0492438.1"/>
    </source>
</evidence>
<name>A0ABN1B8Y1_9BURK</name>
<dbReference type="EMBL" id="BAAAEN010000002">
    <property type="protein sequence ID" value="GAA0492438.1"/>
    <property type="molecule type" value="Genomic_DNA"/>
</dbReference>
<reference evidence="1 2" key="1">
    <citation type="journal article" date="2019" name="Int. J. Syst. Evol. Microbiol.">
        <title>The Global Catalogue of Microorganisms (GCM) 10K type strain sequencing project: providing services to taxonomists for standard genome sequencing and annotation.</title>
        <authorList>
            <consortium name="The Broad Institute Genomics Platform"/>
            <consortium name="The Broad Institute Genome Sequencing Center for Infectious Disease"/>
            <person name="Wu L."/>
            <person name="Ma J."/>
        </authorList>
    </citation>
    <scope>NUCLEOTIDE SEQUENCE [LARGE SCALE GENOMIC DNA]</scope>
    <source>
        <strain evidence="1 2">JCM 14330</strain>
    </source>
</reference>
<comment type="caution">
    <text evidence="1">The sequence shown here is derived from an EMBL/GenBank/DDBJ whole genome shotgun (WGS) entry which is preliminary data.</text>
</comment>